<dbReference type="PANTHER" id="PTHR35894">
    <property type="entry name" value="GENERAL SECRETION PATHWAY PROTEIN A-RELATED"/>
    <property type="match status" value="1"/>
</dbReference>
<dbReference type="InterPro" id="IPR052026">
    <property type="entry name" value="ExeA_AAA_ATPase_DNA-bind"/>
</dbReference>
<keyword evidence="4" id="KW-1185">Reference proteome</keyword>
<keyword evidence="1" id="KW-0812">Transmembrane</keyword>
<dbReference type="Pfam" id="PF13401">
    <property type="entry name" value="AAA_22"/>
    <property type="match status" value="1"/>
</dbReference>
<feature type="transmembrane region" description="Helical" evidence="1">
    <location>
        <begin position="300"/>
        <end position="320"/>
    </location>
</feature>
<dbReference type="Gene3D" id="3.40.50.300">
    <property type="entry name" value="P-loop containing nucleotide triphosphate hydrolases"/>
    <property type="match status" value="1"/>
</dbReference>
<dbReference type="Proteomes" id="UP000184139">
    <property type="component" value="Unassembled WGS sequence"/>
</dbReference>
<dbReference type="GO" id="GO:0016887">
    <property type="term" value="F:ATP hydrolysis activity"/>
    <property type="evidence" value="ECO:0007669"/>
    <property type="project" value="InterPro"/>
</dbReference>
<dbReference type="InterPro" id="IPR027417">
    <property type="entry name" value="P-loop_NTPase"/>
</dbReference>
<organism evidence="3 4">
    <name type="scientific">Desulfofustis glycolicus DSM 9705</name>
    <dbReference type="NCBI Taxonomy" id="1121409"/>
    <lineage>
        <taxon>Bacteria</taxon>
        <taxon>Pseudomonadati</taxon>
        <taxon>Thermodesulfobacteriota</taxon>
        <taxon>Desulfobulbia</taxon>
        <taxon>Desulfobulbales</taxon>
        <taxon>Desulfocapsaceae</taxon>
        <taxon>Desulfofustis</taxon>
    </lineage>
</organism>
<name>A0A1M5YL70_9BACT</name>
<accession>A0A1M5YL70</accession>
<dbReference type="EMBL" id="FQXS01000042">
    <property type="protein sequence ID" value="SHI12796.1"/>
    <property type="molecule type" value="Genomic_DNA"/>
</dbReference>
<sequence>MYRTFYAIRNKPFELTPTSELVYMSDAHQEALATLRYGIISNKGFVMLTGGIGTGKTTLVNSLLKMLKTKVRVCYLNNPTLNRREFLHYVAKKLNLQYSGNKSDFILKFSRLLEKVHQRKEKILIIIDEAQVVPLDLMEEVRLLSNQAGARNVLSIFLIGQPELQETLAHPRLRPLRQRIGIKYHLKELEREDTAHYIAYRLNEAGAANPALFTDQAIDCIHQASSGNPRLINIICDHALISGFAKGINHIDRDIIEECLQDIKLPGETSLTISGEAGEAVDNSVGVGGTRSNHSRYLPVLLILLTLTIAGAGFYFLGWIEPGLDLITR</sequence>
<reference evidence="3 4" key="1">
    <citation type="submission" date="2016-11" db="EMBL/GenBank/DDBJ databases">
        <authorList>
            <person name="Jaros S."/>
            <person name="Januszkiewicz K."/>
            <person name="Wedrychowicz H."/>
        </authorList>
    </citation>
    <scope>NUCLEOTIDE SEQUENCE [LARGE SCALE GENOMIC DNA]</scope>
    <source>
        <strain evidence="3 4">DSM 9705</strain>
    </source>
</reference>
<keyword evidence="1" id="KW-0472">Membrane</keyword>
<protein>
    <submittedName>
        <fullName evidence="3">Type II secretory pathway, component ExeA (Predicted ATPase)</fullName>
    </submittedName>
</protein>
<dbReference type="PANTHER" id="PTHR35894:SF1">
    <property type="entry name" value="PHOSPHORIBULOKINASE _ URIDINE KINASE FAMILY"/>
    <property type="match status" value="1"/>
</dbReference>
<keyword evidence="1" id="KW-1133">Transmembrane helix</keyword>
<evidence type="ECO:0000313" key="3">
    <source>
        <dbReference type="EMBL" id="SHI12796.1"/>
    </source>
</evidence>
<dbReference type="InterPro" id="IPR003593">
    <property type="entry name" value="AAA+_ATPase"/>
</dbReference>
<evidence type="ECO:0000256" key="1">
    <source>
        <dbReference type="SAM" id="Phobius"/>
    </source>
</evidence>
<gene>
    <name evidence="3" type="ORF">SAMN02745124_04183</name>
</gene>
<dbReference type="AlphaFoldDB" id="A0A1M5YL70"/>
<dbReference type="STRING" id="1121409.SAMN02745124_04183"/>
<dbReference type="RefSeq" id="WP_073379160.1">
    <property type="nucleotide sequence ID" value="NZ_FQXS01000042.1"/>
</dbReference>
<evidence type="ECO:0000313" key="4">
    <source>
        <dbReference type="Proteomes" id="UP000184139"/>
    </source>
</evidence>
<feature type="domain" description="AAA+ ATPase" evidence="2">
    <location>
        <begin position="42"/>
        <end position="186"/>
    </location>
</feature>
<evidence type="ECO:0000259" key="2">
    <source>
        <dbReference type="SMART" id="SM00382"/>
    </source>
</evidence>
<dbReference type="SUPFAM" id="SSF52540">
    <property type="entry name" value="P-loop containing nucleoside triphosphate hydrolases"/>
    <property type="match status" value="1"/>
</dbReference>
<dbReference type="SMART" id="SM00382">
    <property type="entry name" value="AAA"/>
    <property type="match status" value="1"/>
</dbReference>
<proteinExistence type="predicted"/>
<dbReference type="InterPro" id="IPR049945">
    <property type="entry name" value="AAA_22"/>
</dbReference>